<gene>
    <name evidence="4" type="ORF">V6255_09160</name>
</gene>
<dbReference type="SMART" id="SM00267">
    <property type="entry name" value="GGDEF"/>
    <property type="match status" value="1"/>
</dbReference>
<accession>A0ABU9HBX8</accession>
<dbReference type="GO" id="GO:0052621">
    <property type="term" value="F:diguanylate cyclase activity"/>
    <property type="evidence" value="ECO:0007669"/>
    <property type="project" value="UniProtKB-EC"/>
</dbReference>
<dbReference type="NCBIfam" id="TIGR00229">
    <property type="entry name" value="sensory_box"/>
    <property type="match status" value="1"/>
</dbReference>
<dbReference type="Pfam" id="PF13426">
    <property type="entry name" value="PAS_9"/>
    <property type="match status" value="1"/>
</dbReference>
<dbReference type="PANTHER" id="PTHR45138">
    <property type="entry name" value="REGULATORY COMPONENTS OF SENSORY TRANSDUCTION SYSTEM"/>
    <property type="match status" value="1"/>
</dbReference>
<proteinExistence type="predicted"/>
<dbReference type="Gene3D" id="3.30.70.270">
    <property type="match status" value="1"/>
</dbReference>
<evidence type="ECO:0000313" key="5">
    <source>
        <dbReference type="Proteomes" id="UP001366060"/>
    </source>
</evidence>
<name>A0ABU9HBX8_9GAMM</name>
<comment type="caution">
    <text evidence="4">The sequence shown here is derived from an EMBL/GenBank/DDBJ whole genome shotgun (WGS) entry which is preliminary data.</text>
</comment>
<dbReference type="InterPro" id="IPR035965">
    <property type="entry name" value="PAS-like_dom_sf"/>
</dbReference>
<evidence type="ECO:0000256" key="2">
    <source>
        <dbReference type="ARBA" id="ARBA00034247"/>
    </source>
</evidence>
<dbReference type="Gene3D" id="3.30.450.20">
    <property type="entry name" value="PAS domain"/>
    <property type="match status" value="2"/>
</dbReference>
<organism evidence="4 5">
    <name type="scientific">Psychromonas arctica</name>
    <dbReference type="NCBI Taxonomy" id="168275"/>
    <lineage>
        <taxon>Bacteria</taxon>
        <taxon>Pseudomonadati</taxon>
        <taxon>Pseudomonadota</taxon>
        <taxon>Gammaproteobacteria</taxon>
        <taxon>Alteromonadales</taxon>
        <taxon>Psychromonadaceae</taxon>
        <taxon>Psychromonas</taxon>
    </lineage>
</organism>
<dbReference type="CDD" id="cd01949">
    <property type="entry name" value="GGDEF"/>
    <property type="match status" value="1"/>
</dbReference>
<dbReference type="EC" id="2.7.7.65" evidence="1"/>
<dbReference type="Pfam" id="PF00990">
    <property type="entry name" value="GGDEF"/>
    <property type="match status" value="1"/>
</dbReference>
<dbReference type="InterPro" id="IPR029787">
    <property type="entry name" value="Nucleotide_cyclase"/>
</dbReference>
<evidence type="ECO:0000313" key="4">
    <source>
        <dbReference type="EMBL" id="MEL0659308.1"/>
    </source>
</evidence>
<dbReference type="InterPro" id="IPR050469">
    <property type="entry name" value="Diguanylate_Cyclase"/>
</dbReference>
<dbReference type="SUPFAM" id="SSF55073">
    <property type="entry name" value="Nucleotide cyclase"/>
    <property type="match status" value="1"/>
</dbReference>
<protein>
    <recommendedName>
        <fullName evidence="1">diguanylate cyclase</fullName>
        <ecNumber evidence="1">2.7.7.65</ecNumber>
    </recommendedName>
</protein>
<sequence>MSGFSEQLLIDPHYGVVVHRDFEPLYSDDNYARFYGYKNAQDILSLTSILELISPAEHPKAIEAYKDLISGKQKPGVRTYKNIDKENNELTVLAIDNIIDWEGKPAMQVIIIDLSYQFEVQRNLTLSEERYRVLVDGSIQGILVHKNFKPLFCNNAYAQMFGFKNEQALLDSETILPLIPSEFHEQAHRDNRSLLAGDESVIKTESKGICVDGSTVWVSLLSRTVIWDGEQATQITVIDITEQQLLRERLEHRANYDVLTNLLTRRAFNELLAEEFNYAQQHSNALCCVLIDIDNFKKINDKNGHHSGDKVLQSFAITAKKNLRESDFIGRWGGDEFVLILPKTDLEHAKLIAERLCKDLATLTVITDAGHLKFSVSIGVSSLSKQVHNIETLLSEADKALYQAKHQGKGRVAVAS</sequence>
<dbReference type="InterPro" id="IPR000160">
    <property type="entry name" value="GGDEF_dom"/>
</dbReference>
<comment type="catalytic activity">
    <reaction evidence="2">
        <text>2 GTP = 3',3'-c-di-GMP + 2 diphosphate</text>
        <dbReference type="Rhea" id="RHEA:24898"/>
        <dbReference type="ChEBI" id="CHEBI:33019"/>
        <dbReference type="ChEBI" id="CHEBI:37565"/>
        <dbReference type="ChEBI" id="CHEBI:58805"/>
        <dbReference type="EC" id="2.7.7.65"/>
    </reaction>
</comment>
<dbReference type="EMBL" id="JBAKBA010000018">
    <property type="protein sequence ID" value="MEL0659308.1"/>
    <property type="molecule type" value="Genomic_DNA"/>
</dbReference>
<keyword evidence="4" id="KW-0548">Nucleotidyltransferase</keyword>
<dbReference type="InterPro" id="IPR000014">
    <property type="entry name" value="PAS"/>
</dbReference>
<dbReference type="Proteomes" id="UP001366060">
    <property type="component" value="Unassembled WGS sequence"/>
</dbReference>
<dbReference type="SMART" id="SM00091">
    <property type="entry name" value="PAS"/>
    <property type="match status" value="2"/>
</dbReference>
<keyword evidence="5" id="KW-1185">Reference proteome</keyword>
<reference evidence="4 5" key="1">
    <citation type="submission" date="2024-02" db="EMBL/GenBank/DDBJ databases">
        <title>Bacteria isolated from the canopy kelp, Nereocystis luetkeana.</title>
        <authorList>
            <person name="Pfister C.A."/>
            <person name="Younker I.T."/>
            <person name="Light S.H."/>
        </authorList>
    </citation>
    <scope>NUCLEOTIDE SEQUENCE [LARGE SCALE GENOMIC DNA]</scope>
    <source>
        <strain evidence="4 5">TI.2.07</strain>
    </source>
</reference>
<dbReference type="SUPFAM" id="SSF55785">
    <property type="entry name" value="PYP-like sensor domain (PAS domain)"/>
    <property type="match status" value="2"/>
</dbReference>
<evidence type="ECO:0000256" key="1">
    <source>
        <dbReference type="ARBA" id="ARBA00012528"/>
    </source>
</evidence>
<dbReference type="PROSITE" id="PS50887">
    <property type="entry name" value="GGDEF"/>
    <property type="match status" value="1"/>
</dbReference>
<keyword evidence="4" id="KW-0808">Transferase</keyword>
<dbReference type="InterPro" id="IPR043128">
    <property type="entry name" value="Rev_trsase/Diguanyl_cyclase"/>
</dbReference>
<dbReference type="RefSeq" id="WP_341627877.1">
    <property type="nucleotide sequence ID" value="NZ_JBAKBA010000018.1"/>
</dbReference>
<dbReference type="NCBIfam" id="TIGR00254">
    <property type="entry name" value="GGDEF"/>
    <property type="match status" value="1"/>
</dbReference>
<dbReference type="PANTHER" id="PTHR45138:SF9">
    <property type="entry name" value="DIGUANYLATE CYCLASE DGCM-RELATED"/>
    <property type="match status" value="1"/>
</dbReference>
<feature type="domain" description="GGDEF" evidence="3">
    <location>
        <begin position="284"/>
        <end position="416"/>
    </location>
</feature>
<evidence type="ECO:0000259" key="3">
    <source>
        <dbReference type="PROSITE" id="PS50887"/>
    </source>
</evidence>